<organism evidence="1 2">
    <name type="scientific">Rhodococcus sacchari</name>
    <dbReference type="NCBI Taxonomy" id="2962047"/>
    <lineage>
        <taxon>Bacteria</taxon>
        <taxon>Bacillati</taxon>
        <taxon>Actinomycetota</taxon>
        <taxon>Actinomycetes</taxon>
        <taxon>Mycobacteriales</taxon>
        <taxon>Nocardiaceae</taxon>
        <taxon>Rhodococcus</taxon>
    </lineage>
</organism>
<evidence type="ECO:0000313" key="1">
    <source>
        <dbReference type="EMBL" id="UYP20679.1"/>
    </source>
</evidence>
<accession>A0ACD4DKU8</accession>
<dbReference type="Proteomes" id="UP001156484">
    <property type="component" value="Chromosome"/>
</dbReference>
<protein>
    <submittedName>
        <fullName evidence="1">2-isopropylmalate synthase</fullName>
    </submittedName>
</protein>
<sequence length="162" mass="17419">MNAFTSFSSTSFSFAAPAADPFAERYGRALPRDLRAEATGMSWERFEATYGDQHGPVRLGGWSATRLPAGRSHFEATIAIGDTIHTAAATACGPIAGMTAMLHELGLHLEILSFHRHDLDETSITFLLCRSGERTAWVMGTGETGDESSLRAMIAGINRLSA</sequence>
<gene>
    <name evidence="1" type="ORF">OED52_09245</name>
</gene>
<dbReference type="EMBL" id="CP107551">
    <property type="protein sequence ID" value="UYP20679.1"/>
    <property type="molecule type" value="Genomic_DNA"/>
</dbReference>
<reference evidence="1" key="1">
    <citation type="submission" date="2022-10" db="EMBL/GenBank/DDBJ databases">
        <title>Rhodococcus ferula Z13 complete genome.</title>
        <authorList>
            <person name="Long X."/>
            <person name="Zang M."/>
        </authorList>
    </citation>
    <scope>NUCLEOTIDE SEQUENCE</scope>
    <source>
        <strain evidence="1">Z13</strain>
    </source>
</reference>
<keyword evidence="2" id="KW-1185">Reference proteome</keyword>
<name>A0ACD4DKU8_9NOCA</name>
<proteinExistence type="predicted"/>
<evidence type="ECO:0000313" key="2">
    <source>
        <dbReference type="Proteomes" id="UP001156484"/>
    </source>
</evidence>